<comment type="catalytic activity">
    <reaction evidence="3">
        <text>2 GTP = 3',3'-c-di-GMP + 2 diphosphate</text>
        <dbReference type="Rhea" id="RHEA:24898"/>
        <dbReference type="ChEBI" id="CHEBI:33019"/>
        <dbReference type="ChEBI" id="CHEBI:37565"/>
        <dbReference type="ChEBI" id="CHEBI:58805"/>
        <dbReference type="EC" id="2.7.7.65"/>
    </reaction>
</comment>
<dbReference type="EC" id="2.7.7.65" evidence="2"/>
<dbReference type="InterPro" id="IPR029151">
    <property type="entry name" value="Sensor-like_sf"/>
</dbReference>
<reference evidence="6 7" key="1">
    <citation type="submission" date="2019-06" db="EMBL/GenBank/DDBJ databases">
        <title>Lysobacter alkalisoli sp. nov. isolated from saline soil.</title>
        <authorList>
            <person name="Sun J.-Q."/>
            <person name="Xu L."/>
        </authorList>
    </citation>
    <scope>NUCLEOTIDE SEQUENCE [LARGE SCALE GENOMIC DNA]</scope>
    <source>
        <strain evidence="6 7">JCM 31130</strain>
    </source>
</reference>
<evidence type="ECO:0000259" key="5">
    <source>
        <dbReference type="PROSITE" id="PS50887"/>
    </source>
</evidence>
<dbReference type="InterPro" id="IPR029787">
    <property type="entry name" value="Nucleotide_cyclase"/>
</dbReference>
<dbReference type="EMBL" id="VICE01000035">
    <property type="protein sequence ID" value="TQD50721.1"/>
    <property type="molecule type" value="Genomic_DNA"/>
</dbReference>
<dbReference type="CDD" id="cd12914">
    <property type="entry name" value="PDC1_DGC_like"/>
    <property type="match status" value="1"/>
</dbReference>
<dbReference type="InterPro" id="IPR043128">
    <property type="entry name" value="Rev_trsase/Diguanyl_cyclase"/>
</dbReference>
<comment type="cofactor">
    <cofactor evidence="1">
        <name>Mg(2+)</name>
        <dbReference type="ChEBI" id="CHEBI:18420"/>
    </cofactor>
</comment>
<dbReference type="FunFam" id="3.30.70.270:FF:000001">
    <property type="entry name" value="Diguanylate cyclase domain protein"/>
    <property type="match status" value="1"/>
</dbReference>
<evidence type="ECO:0000256" key="1">
    <source>
        <dbReference type="ARBA" id="ARBA00001946"/>
    </source>
</evidence>
<dbReference type="GO" id="GO:1902201">
    <property type="term" value="P:negative regulation of bacterial-type flagellum-dependent cell motility"/>
    <property type="evidence" value="ECO:0007669"/>
    <property type="project" value="TreeGrafter"/>
</dbReference>
<evidence type="ECO:0000256" key="3">
    <source>
        <dbReference type="ARBA" id="ARBA00034247"/>
    </source>
</evidence>
<dbReference type="GO" id="GO:0052621">
    <property type="term" value="F:diguanylate cyclase activity"/>
    <property type="evidence" value="ECO:0007669"/>
    <property type="project" value="UniProtKB-EC"/>
</dbReference>
<dbReference type="AlphaFoldDB" id="A0A508AQD7"/>
<dbReference type="SUPFAM" id="SSF55073">
    <property type="entry name" value="Nucleotide cyclase"/>
    <property type="match status" value="1"/>
</dbReference>
<comment type="caution">
    <text evidence="6">The sequence shown here is derived from an EMBL/GenBank/DDBJ whole genome shotgun (WGS) entry which is preliminary data.</text>
</comment>
<accession>A0A508AQD7</accession>
<evidence type="ECO:0000256" key="2">
    <source>
        <dbReference type="ARBA" id="ARBA00012528"/>
    </source>
</evidence>
<dbReference type="Gene3D" id="3.30.70.270">
    <property type="match status" value="1"/>
</dbReference>
<evidence type="ECO:0000313" key="7">
    <source>
        <dbReference type="Proteomes" id="UP000318212"/>
    </source>
</evidence>
<dbReference type="PANTHER" id="PTHR45138">
    <property type="entry name" value="REGULATORY COMPONENTS OF SENSORY TRANSDUCTION SYSTEM"/>
    <property type="match status" value="1"/>
</dbReference>
<dbReference type="Pfam" id="PF00990">
    <property type="entry name" value="GGDEF"/>
    <property type="match status" value="1"/>
</dbReference>
<dbReference type="InterPro" id="IPR050469">
    <property type="entry name" value="Diguanylate_Cyclase"/>
</dbReference>
<dbReference type="Proteomes" id="UP000318212">
    <property type="component" value="Unassembled WGS sequence"/>
</dbReference>
<feature type="transmembrane region" description="Helical" evidence="4">
    <location>
        <begin position="278"/>
        <end position="299"/>
    </location>
</feature>
<dbReference type="InterPro" id="IPR000160">
    <property type="entry name" value="GGDEF_dom"/>
</dbReference>
<dbReference type="PROSITE" id="PS50887">
    <property type="entry name" value="GGDEF"/>
    <property type="match status" value="1"/>
</dbReference>
<dbReference type="PANTHER" id="PTHR45138:SF9">
    <property type="entry name" value="DIGUANYLATE CYCLASE DGCM-RELATED"/>
    <property type="match status" value="1"/>
</dbReference>
<keyword evidence="4" id="KW-0812">Transmembrane</keyword>
<dbReference type="GO" id="GO:0005886">
    <property type="term" value="C:plasma membrane"/>
    <property type="evidence" value="ECO:0007669"/>
    <property type="project" value="TreeGrafter"/>
</dbReference>
<name>A0A508AQD7_9GAMM</name>
<keyword evidence="4" id="KW-0472">Membrane</keyword>
<keyword evidence="4" id="KW-1133">Transmembrane helix</keyword>
<dbReference type="SUPFAM" id="SSF103190">
    <property type="entry name" value="Sensory domain-like"/>
    <property type="match status" value="1"/>
</dbReference>
<evidence type="ECO:0000313" key="6">
    <source>
        <dbReference type="EMBL" id="TQD50721.1"/>
    </source>
</evidence>
<gene>
    <name evidence="6" type="ORF">FKV25_03580</name>
</gene>
<proteinExistence type="predicted"/>
<protein>
    <recommendedName>
        <fullName evidence="2">diguanylate cyclase</fullName>
        <ecNumber evidence="2">2.7.7.65</ecNumber>
    </recommendedName>
</protein>
<dbReference type="Gene3D" id="3.30.450.20">
    <property type="entry name" value="PAS domain"/>
    <property type="match status" value="1"/>
</dbReference>
<dbReference type="GO" id="GO:0043709">
    <property type="term" value="P:cell adhesion involved in single-species biofilm formation"/>
    <property type="evidence" value="ECO:0007669"/>
    <property type="project" value="TreeGrafter"/>
</dbReference>
<dbReference type="CDD" id="cd01949">
    <property type="entry name" value="GGDEF"/>
    <property type="match status" value="1"/>
</dbReference>
<sequence>MRRRFTRLLLFAALIPALLFSAVMLWQQYRASRTSLGERVGLSASLTSTSIDDFMRSRLAGLTLLASTRDAPLAEWAPDLDRLREAYPGLTSALVVDATGHVVAASPAPPPGILGTPASRVDDRDYFTVPARTLKPHVSDAFRGRVVGTTPLVAISAPIVRNDELVGVLEASINVESFAQQRGEAFRMNGYEMVLLDRGNHVIHATDGLPYGFLDPVTDPRLTLEADAPANAARTRFEHDMLDGSAGYVARARMSSGWTLVLVAPVRNLLLSVGRNTLVLLALLVLVSLGVLAATWLQLRDLAQGTGHLLDTLRKFALGNPLDTGEEAPMPRELQPVASAIRDMSGRLNTAYGELSNALITQRDLAASLQRVVDDRDQEIADRTAELRNAVEELEKLASIDALTGALNVRGFRRDIGTLVEDPQCEDMPVGALIIDIDHFKAYNDRYGHPAGDTALRRVVGAMQSCMRGAADTLARVGGEEFAILLRDADITLASEVAQRICDTVRDARIPHADGIDGVITISIGIAAQPSPQLMDHLLSQADEALYRAKRAGRGRISR</sequence>
<evidence type="ECO:0000256" key="4">
    <source>
        <dbReference type="SAM" id="Phobius"/>
    </source>
</evidence>
<keyword evidence="7" id="KW-1185">Reference proteome</keyword>
<organism evidence="6 7">
    <name type="scientific">Marilutibacter aestuarii</name>
    <dbReference type="NCBI Taxonomy" id="1706195"/>
    <lineage>
        <taxon>Bacteria</taxon>
        <taxon>Pseudomonadati</taxon>
        <taxon>Pseudomonadota</taxon>
        <taxon>Gammaproteobacteria</taxon>
        <taxon>Lysobacterales</taxon>
        <taxon>Lysobacteraceae</taxon>
        <taxon>Marilutibacter</taxon>
    </lineage>
</organism>
<dbReference type="SMART" id="SM00267">
    <property type="entry name" value="GGDEF"/>
    <property type="match status" value="1"/>
</dbReference>
<dbReference type="NCBIfam" id="TIGR00254">
    <property type="entry name" value="GGDEF"/>
    <property type="match status" value="1"/>
</dbReference>
<feature type="domain" description="GGDEF" evidence="5">
    <location>
        <begin position="428"/>
        <end position="559"/>
    </location>
</feature>